<dbReference type="Proteomes" id="UP000037558">
    <property type="component" value="Unassembled WGS sequence"/>
</dbReference>
<dbReference type="EMBL" id="LILC01000007">
    <property type="protein sequence ID" value="KOO47573.1"/>
    <property type="molecule type" value="Genomic_DNA"/>
</dbReference>
<dbReference type="PATRIC" id="fig|284581.3.peg.4578"/>
<dbReference type="PANTHER" id="PTHR11527">
    <property type="entry name" value="HEAT-SHOCK PROTEIN 20 FAMILY MEMBER"/>
    <property type="match status" value="1"/>
</dbReference>
<gene>
    <name evidence="4" type="ORF">AMD01_05905</name>
</gene>
<dbReference type="Pfam" id="PF00011">
    <property type="entry name" value="HSP20"/>
    <property type="match status" value="1"/>
</dbReference>
<evidence type="ECO:0000256" key="2">
    <source>
        <dbReference type="RuleBase" id="RU003616"/>
    </source>
</evidence>
<accession>A0A0M0LAA7</accession>
<dbReference type="InterPro" id="IPR031107">
    <property type="entry name" value="Small_HSP"/>
</dbReference>
<protein>
    <recommendedName>
        <fullName evidence="3">SHSP domain-containing protein</fullName>
    </recommendedName>
</protein>
<dbReference type="STRING" id="284581.AMD01_05905"/>
<feature type="domain" description="SHSP" evidence="3">
    <location>
        <begin position="30"/>
        <end position="146"/>
    </location>
</feature>
<dbReference type="CDD" id="cd06464">
    <property type="entry name" value="ACD_sHsps-like"/>
    <property type="match status" value="1"/>
</dbReference>
<evidence type="ECO:0000313" key="5">
    <source>
        <dbReference type="Proteomes" id="UP000037558"/>
    </source>
</evidence>
<dbReference type="AlphaFoldDB" id="A0A0M0LAA7"/>
<evidence type="ECO:0000256" key="1">
    <source>
        <dbReference type="PROSITE-ProRule" id="PRU00285"/>
    </source>
</evidence>
<dbReference type="OrthoDB" id="2942082at2"/>
<evidence type="ECO:0000259" key="3">
    <source>
        <dbReference type="PROSITE" id="PS01031"/>
    </source>
</evidence>
<evidence type="ECO:0000313" key="4">
    <source>
        <dbReference type="EMBL" id="KOO47573.1"/>
    </source>
</evidence>
<organism evidence="4 5">
    <name type="scientific">Priestia koreensis</name>
    <dbReference type="NCBI Taxonomy" id="284581"/>
    <lineage>
        <taxon>Bacteria</taxon>
        <taxon>Bacillati</taxon>
        <taxon>Bacillota</taxon>
        <taxon>Bacilli</taxon>
        <taxon>Bacillales</taxon>
        <taxon>Bacillaceae</taxon>
        <taxon>Priestia</taxon>
    </lineage>
</organism>
<dbReference type="InterPro" id="IPR002068">
    <property type="entry name" value="A-crystallin/Hsp20_dom"/>
</dbReference>
<comment type="caution">
    <text evidence="4">The sequence shown here is derived from an EMBL/GenBank/DDBJ whole genome shotgun (WGS) entry which is preliminary data.</text>
</comment>
<reference evidence="5" key="1">
    <citation type="submission" date="2015-08" db="EMBL/GenBank/DDBJ databases">
        <title>Fjat-14210 dsm16467.</title>
        <authorList>
            <person name="Liu B."/>
            <person name="Wang J."/>
            <person name="Zhu Y."/>
            <person name="Liu G."/>
            <person name="Chen Q."/>
            <person name="Chen Z."/>
            <person name="Lan J."/>
            <person name="Che J."/>
            <person name="Ge C."/>
            <person name="Shi H."/>
            <person name="Pan Z."/>
            <person name="Liu X."/>
        </authorList>
    </citation>
    <scope>NUCLEOTIDE SEQUENCE [LARGE SCALE GENOMIC DNA]</scope>
    <source>
        <strain evidence="5">DSM 16467</strain>
    </source>
</reference>
<keyword evidence="5" id="KW-1185">Reference proteome</keyword>
<dbReference type="Gene3D" id="2.60.40.790">
    <property type="match status" value="1"/>
</dbReference>
<name>A0A0M0LAA7_9BACI</name>
<sequence>MMNDRKRPKNHFLHDLEDLVDFFFSHPFTSYLDCDSVRIDLFETSTSYIVEVDLPDFDKDHVIIEVFEHQLRIQAKKEQLVKLEDSTNNSFSAQKDVKLIDRTVDFPFSLPNQPMKATLENGVLEITIEKEGKVSPPISTLAITEW</sequence>
<comment type="similarity">
    <text evidence="1 2">Belongs to the small heat shock protein (HSP20) family.</text>
</comment>
<dbReference type="SUPFAM" id="SSF49764">
    <property type="entry name" value="HSP20-like chaperones"/>
    <property type="match status" value="1"/>
</dbReference>
<proteinExistence type="inferred from homology"/>
<dbReference type="PROSITE" id="PS01031">
    <property type="entry name" value="SHSP"/>
    <property type="match status" value="1"/>
</dbReference>
<dbReference type="RefSeq" id="WP_053400479.1">
    <property type="nucleotide sequence ID" value="NZ_JAUKEN010000001.1"/>
</dbReference>
<dbReference type="InterPro" id="IPR008978">
    <property type="entry name" value="HSP20-like_chaperone"/>
</dbReference>